<comment type="caution">
    <text evidence="2">The sequence shown here is derived from an EMBL/GenBank/DDBJ whole genome shotgun (WGS) entry which is preliminary data.</text>
</comment>
<sequence>MTTYSYVDIVRQRNPSFLPTIDPCSCHLTWSRETRNLHNALRSSSSRGLIWDSFRVIQYQCAKAITLLHQRWALHAGTTYPNLVRSTASDFSQNIRASTSKRIIIDKWLDHPDVYPNLTPEYQAVVHRRLGKTQGLDAELANKQIPFNQQFSHPPASLIITPVSHGASVSMTEGDIASSRSSSAECMEQDLTCAQSTAPSEPPSPVKPEGSV</sequence>
<organism evidence="2 3">
    <name type="scientific">Rhodofomes roseus</name>
    <dbReference type="NCBI Taxonomy" id="34475"/>
    <lineage>
        <taxon>Eukaryota</taxon>
        <taxon>Fungi</taxon>
        <taxon>Dikarya</taxon>
        <taxon>Basidiomycota</taxon>
        <taxon>Agaricomycotina</taxon>
        <taxon>Agaricomycetes</taxon>
        <taxon>Polyporales</taxon>
        <taxon>Rhodofomes</taxon>
    </lineage>
</organism>
<protein>
    <submittedName>
        <fullName evidence="2">Uncharacterized protein</fullName>
    </submittedName>
</protein>
<feature type="region of interest" description="Disordered" evidence="1">
    <location>
        <begin position="178"/>
        <end position="212"/>
    </location>
</feature>
<gene>
    <name evidence="2" type="ORF">EVJ58_g8039</name>
</gene>
<evidence type="ECO:0000313" key="2">
    <source>
        <dbReference type="EMBL" id="TFY55766.1"/>
    </source>
</evidence>
<accession>A0A4Y9Y028</accession>
<name>A0A4Y9Y028_9APHY</name>
<dbReference type="EMBL" id="SEKV01000562">
    <property type="protein sequence ID" value="TFY55766.1"/>
    <property type="molecule type" value="Genomic_DNA"/>
</dbReference>
<dbReference type="Proteomes" id="UP000298390">
    <property type="component" value="Unassembled WGS sequence"/>
</dbReference>
<evidence type="ECO:0000256" key="1">
    <source>
        <dbReference type="SAM" id="MobiDB-lite"/>
    </source>
</evidence>
<proteinExistence type="predicted"/>
<dbReference type="AlphaFoldDB" id="A0A4Y9Y028"/>
<reference evidence="2 3" key="1">
    <citation type="submission" date="2019-01" db="EMBL/GenBank/DDBJ databases">
        <title>Genome sequencing of the rare red list fungi Fomitopsis rosea.</title>
        <authorList>
            <person name="Buettner E."/>
            <person name="Kellner H."/>
        </authorList>
    </citation>
    <scope>NUCLEOTIDE SEQUENCE [LARGE SCALE GENOMIC DNA]</scope>
    <source>
        <strain evidence="2 3">DSM 105464</strain>
    </source>
</reference>
<evidence type="ECO:0000313" key="3">
    <source>
        <dbReference type="Proteomes" id="UP000298390"/>
    </source>
</evidence>